<dbReference type="GO" id="GO:0061630">
    <property type="term" value="F:ubiquitin protein ligase activity"/>
    <property type="evidence" value="ECO:0007669"/>
    <property type="project" value="UniProtKB-EC"/>
</dbReference>
<evidence type="ECO:0000256" key="11">
    <source>
        <dbReference type="PROSITE-ProRule" id="PRU00175"/>
    </source>
</evidence>
<keyword evidence="16" id="KW-1185">Reference proteome</keyword>
<dbReference type="GO" id="GO:0016874">
    <property type="term" value="F:ligase activity"/>
    <property type="evidence" value="ECO:0007669"/>
    <property type="project" value="UniProtKB-KW"/>
</dbReference>
<feature type="domain" description="RING-type" evidence="14">
    <location>
        <begin position="177"/>
        <end position="417"/>
    </location>
</feature>
<dbReference type="InterPro" id="IPR044066">
    <property type="entry name" value="TRIAD_supradom"/>
</dbReference>
<reference evidence="15 16" key="1">
    <citation type="journal article" date="2018" name="Sci. Rep.">
        <title>Genomic signatures of local adaptation to the degree of environmental predictability in rotifers.</title>
        <authorList>
            <person name="Franch-Gras L."/>
            <person name="Hahn C."/>
            <person name="Garcia-Roger E.M."/>
            <person name="Carmona M.J."/>
            <person name="Serra M."/>
            <person name="Gomez A."/>
        </authorList>
    </citation>
    <scope>NUCLEOTIDE SEQUENCE [LARGE SCALE GENOMIC DNA]</scope>
    <source>
        <strain evidence="15">HYR1</strain>
    </source>
</reference>
<dbReference type="Proteomes" id="UP000276133">
    <property type="component" value="Unassembled WGS sequence"/>
</dbReference>
<dbReference type="OrthoDB" id="1431934at2759"/>
<dbReference type="InterPro" id="IPR001841">
    <property type="entry name" value="Znf_RING"/>
</dbReference>
<dbReference type="FunFam" id="3.30.40.10:FF:000137">
    <property type="entry name" value="RanBP-type and C3HC4-type zinc finger-containing protein 1"/>
    <property type="match status" value="1"/>
</dbReference>
<dbReference type="InterPro" id="IPR002867">
    <property type="entry name" value="IBR_dom"/>
</dbReference>
<evidence type="ECO:0000256" key="2">
    <source>
        <dbReference type="ARBA" id="ARBA00004906"/>
    </source>
</evidence>
<protein>
    <recommendedName>
        <fullName evidence="3">RBR-type E3 ubiquitin transferase</fullName>
        <ecNumber evidence="3">2.3.2.31</ecNumber>
    </recommendedName>
</protein>
<dbReference type="PROSITE" id="PS50089">
    <property type="entry name" value="ZF_RING_2"/>
    <property type="match status" value="1"/>
</dbReference>
<keyword evidence="7 11" id="KW-0863">Zinc-finger</keyword>
<evidence type="ECO:0000259" key="14">
    <source>
        <dbReference type="PROSITE" id="PS51873"/>
    </source>
</evidence>
<dbReference type="SUPFAM" id="SSF54495">
    <property type="entry name" value="UBC-like"/>
    <property type="match status" value="1"/>
</dbReference>
<dbReference type="InterPro" id="IPR013083">
    <property type="entry name" value="Znf_RING/FYVE/PHD"/>
</dbReference>
<evidence type="ECO:0000256" key="10">
    <source>
        <dbReference type="ARBA" id="ARBA00044508"/>
    </source>
</evidence>
<keyword evidence="5" id="KW-0479">Metal-binding</keyword>
<dbReference type="Pfam" id="PF05773">
    <property type="entry name" value="RWD"/>
    <property type="match status" value="1"/>
</dbReference>
<proteinExistence type="inferred from homology"/>
<dbReference type="EC" id="2.3.2.31" evidence="3"/>
<comment type="pathway">
    <text evidence="2">Protein modification; protein ubiquitination.</text>
</comment>
<dbReference type="InterPro" id="IPR031127">
    <property type="entry name" value="E3_UB_ligase_RBR"/>
</dbReference>
<keyword evidence="9" id="KW-0862">Zinc</keyword>
<dbReference type="InterPro" id="IPR047548">
    <property type="entry name" value="Rcat_RBR_RNF14"/>
</dbReference>
<keyword evidence="15" id="KW-0436">Ligase</keyword>
<gene>
    <name evidence="15" type="ORF">BpHYR1_031214</name>
</gene>
<dbReference type="Gene3D" id="3.30.40.10">
    <property type="entry name" value="Zinc/RING finger domain, C3HC4 (zinc finger)"/>
    <property type="match status" value="1"/>
</dbReference>
<keyword evidence="8" id="KW-0833">Ubl conjugation pathway</keyword>
<evidence type="ECO:0000256" key="5">
    <source>
        <dbReference type="ARBA" id="ARBA00022723"/>
    </source>
</evidence>
<dbReference type="GO" id="GO:0016567">
    <property type="term" value="P:protein ubiquitination"/>
    <property type="evidence" value="ECO:0007669"/>
    <property type="project" value="InterPro"/>
</dbReference>
<dbReference type="SMART" id="SM00591">
    <property type="entry name" value="RWD"/>
    <property type="match status" value="1"/>
</dbReference>
<evidence type="ECO:0000313" key="15">
    <source>
        <dbReference type="EMBL" id="RNA07733.1"/>
    </source>
</evidence>
<comment type="catalytic activity">
    <reaction evidence="1">
        <text>[E2 ubiquitin-conjugating enzyme]-S-ubiquitinyl-L-cysteine + [acceptor protein]-L-lysine = [E2 ubiquitin-conjugating enzyme]-L-cysteine + [acceptor protein]-N(6)-ubiquitinyl-L-lysine.</text>
        <dbReference type="EC" id="2.3.2.31"/>
    </reaction>
</comment>
<evidence type="ECO:0000256" key="6">
    <source>
        <dbReference type="ARBA" id="ARBA00022737"/>
    </source>
</evidence>
<dbReference type="Gene3D" id="1.20.120.1750">
    <property type="match status" value="1"/>
</dbReference>
<evidence type="ECO:0000259" key="13">
    <source>
        <dbReference type="PROSITE" id="PS50908"/>
    </source>
</evidence>
<evidence type="ECO:0000256" key="9">
    <source>
        <dbReference type="ARBA" id="ARBA00022833"/>
    </source>
</evidence>
<dbReference type="CDD" id="cd20341">
    <property type="entry name" value="BRcat_RBR_RNF14"/>
    <property type="match status" value="1"/>
</dbReference>
<dbReference type="PROSITE" id="PS51873">
    <property type="entry name" value="TRIAD"/>
    <property type="match status" value="1"/>
</dbReference>
<keyword evidence="6" id="KW-0677">Repeat</keyword>
<dbReference type="PROSITE" id="PS00518">
    <property type="entry name" value="ZF_RING_1"/>
    <property type="match status" value="1"/>
</dbReference>
<dbReference type="STRING" id="10195.A0A3M7Q8P6"/>
<comment type="caution">
    <text evidence="15">The sequence shown here is derived from an EMBL/GenBank/DDBJ whole genome shotgun (WGS) entry which is preliminary data.</text>
</comment>
<evidence type="ECO:0000259" key="12">
    <source>
        <dbReference type="PROSITE" id="PS50089"/>
    </source>
</evidence>
<dbReference type="Pfam" id="PF26200">
    <property type="entry name" value="Rcat_RNF216"/>
    <property type="match status" value="1"/>
</dbReference>
<feature type="domain" description="RING-type" evidence="12">
    <location>
        <begin position="181"/>
        <end position="227"/>
    </location>
</feature>
<dbReference type="PROSITE" id="PS50908">
    <property type="entry name" value="RWD"/>
    <property type="match status" value="1"/>
</dbReference>
<dbReference type="InterPro" id="IPR006575">
    <property type="entry name" value="RWD_dom"/>
</dbReference>
<dbReference type="PANTHER" id="PTHR11685">
    <property type="entry name" value="RBR FAMILY RING FINGER AND IBR DOMAIN-CONTAINING"/>
    <property type="match status" value="1"/>
</dbReference>
<dbReference type="Pfam" id="PF01485">
    <property type="entry name" value="IBR"/>
    <property type="match status" value="1"/>
</dbReference>
<keyword evidence="4" id="KW-0808">Transferase</keyword>
<evidence type="ECO:0000256" key="7">
    <source>
        <dbReference type="ARBA" id="ARBA00022771"/>
    </source>
</evidence>
<dbReference type="SUPFAM" id="SSF57850">
    <property type="entry name" value="RING/U-box"/>
    <property type="match status" value="3"/>
</dbReference>
<accession>A0A3M7Q8P6</accession>
<sequence length="437" mass="50747">MDDQSIQDDEILALKSIYEEEDILVFDEKTRSGKFIVKISSDEATVFQLNFPEENVQIQLLHLTPIILEFYFPDNYPSVYAPQFKLICRWLSEDYLTKICNKLDELWEQNSQIPILFTWISFLQDEIFDFLSLEPTNLTIQTTKAKKTDPRVSSLACTSALLTDYDSDQKNLKFQKSYFTCYVCFEDKMGKECIKFNKCEHVFCNECMRGYFGSLIKDGNVHKLTCPQEGCESQAIPAQVLSLVGIEMYNRYDSMLLRDALNNMTDIVYCPRASCQCAVIPEDATLCRCPDCKNVFCALCRQAYHGIEPCKLTNNQLKEIVEMYKNGDEEIRLQLAQKYGEKRMKKAVEDFSSVSLIETTSKKCPKCTSWLQKIDGCNKMTCFKCQCYFCWLCMNMLSKTDPYSHFNDSRSKCFEKLFEGVEQNEDDEFEIVPDNFD</sequence>
<evidence type="ECO:0000256" key="4">
    <source>
        <dbReference type="ARBA" id="ARBA00022679"/>
    </source>
</evidence>
<evidence type="ECO:0000313" key="16">
    <source>
        <dbReference type="Proteomes" id="UP000276133"/>
    </source>
</evidence>
<evidence type="ECO:0000256" key="3">
    <source>
        <dbReference type="ARBA" id="ARBA00012251"/>
    </source>
</evidence>
<name>A0A3M7Q8P6_BRAPC</name>
<organism evidence="15 16">
    <name type="scientific">Brachionus plicatilis</name>
    <name type="common">Marine rotifer</name>
    <name type="synonym">Brachionus muelleri</name>
    <dbReference type="NCBI Taxonomy" id="10195"/>
    <lineage>
        <taxon>Eukaryota</taxon>
        <taxon>Metazoa</taxon>
        <taxon>Spiralia</taxon>
        <taxon>Gnathifera</taxon>
        <taxon>Rotifera</taxon>
        <taxon>Eurotatoria</taxon>
        <taxon>Monogononta</taxon>
        <taxon>Pseudotrocha</taxon>
        <taxon>Ploima</taxon>
        <taxon>Brachionidae</taxon>
        <taxon>Brachionus</taxon>
    </lineage>
</organism>
<dbReference type="InterPro" id="IPR017907">
    <property type="entry name" value="Znf_RING_CS"/>
</dbReference>
<dbReference type="AlphaFoldDB" id="A0A3M7Q8P6"/>
<dbReference type="SMART" id="SM00647">
    <property type="entry name" value="IBR"/>
    <property type="match status" value="2"/>
</dbReference>
<feature type="domain" description="RWD" evidence="13">
    <location>
        <begin position="9"/>
        <end position="130"/>
    </location>
</feature>
<dbReference type="Gene3D" id="3.10.110.10">
    <property type="entry name" value="Ubiquitin Conjugating Enzyme"/>
    <property type="match status" value="1"/>
</dbReference>
<dbReference type="CDD" id="cd20354">
    <property type="entry name" value="Rcat_RBR_RNF14"/>
    <property type="match status" value="1"/>
</dbReference>
<dbReference type="CDD" id="cd16628">
    <property type="entry name" value="RING-HC_RBR_RNF14"/>
    <property type="match status" value="1"/>
</dbReference>
<evidence type="ECO:0000256" key="8">
    <source>
        <dbReference type="ARBA" id="ARBA00022786"/>
    </source>
</evidence>
<dbReference type="GO" id="GO:0008270">
    <property type="term" value="F:zinc ion binding"/>
    <property type="evidence" value="ECO:0007669"/>
    <property type="project" value="UniProtKB-KW"/>
</dbReference>
<dbReference type="InterPro" id="IPR031128">
    <property type="entry name" value="RNF14_RING-HC_Zfn"/>
</dbReference>
<evidence type="ECO:0000256" key="1">
    <source>
        <dbReference type="ARBA" id="ARBA00001798"/>
    </source>
</evidence>
<dbReference type="CDD" id="cd23820">
    <property type="entry name" value="RWD_RNF14"/>
    <property type="match status" value="1"/>
</dbReference>
<comment type="similarity">
    <text evidence="10">Belongs to the RBR family. RNF14 subfamily.</text>
</comment>
<dbReference type="InterPro" id="IPR016135">
    <property type="entry name" value="UBQ-conjugating_enzyme/RWD"/>
</dbReference>
<dbReference type="EMBL" id="REGN01006952">
    <property type="protein sequence ID" value="RNA07733.1"/>
    <property type="molecule type" value="Genomic_DNA"/>
</dbReference>